<accession>A0ABV7WV47</accession>
<dbReference type="InterPro" id="IPR019617">
    <property type="entry name" value="DUF2489"/>
</dbReference>
<evidence type="ECO:0000313" key="3">
    <source>
        <dbReference type="Proteomes" id="UP001595710"/>
    </source>
</evidence>
<comment type="caution">
    <text evidence="2">The sequence shown here is derived from an EMBL/GenBank/DDBJ whole genome shotgun (WGS) entry which is preliminary data.</text>
</comment>
<proteinExistence type="predicted"/>
<dbReference type="RefSeq" id="WP_290281367.1">
    <property type="nucleotide sequence ID" value="NZ_JAUFQI010000001.1"/>
</dbReference>
<keyword evidence="3" id="KW-1185">Reference proteome</keyword>
<evidence type="ECO:0000259" key="1">
    <source>
        <dbReference type="Pfam" id="PF10675"/>
    </source>
</evidence>
<reference evidence="3" key="1">
    <citation type="journal article" date="2019" name="Int. J. Syst. Evol. Microbiol.">
        <title>The Global Catalogue of Microorganisms (GCM) 10K type strain sequencing project: providing services to taxonomists for standard genome sequencing and annotation.</title>
        <authorList>
            <consortium name="The Broad Institute Genomics Platform"/>
            <consortium name="The Broad Institute Genome Sequencing Center for Infectious Disease"/>
            <person name="Wu L."/>
            <person name="Ma J."/>
        </authorList>
    </citation>
    <scope>NUCLEOTIDE SEQUENCE [LARGE SCALE GENOMIC DNA]</scope>
    <source>
        <strain evidence="3">CECT 8288</strain>
    </source>
</reference>
<organism evidence="2 3">
    <name type="scientific">Reinekea marina</name>
    <dbReference type="NCBI Taxonomy" id="1310421"/>
    <lineage>
        <taxon>Bacteria</taxon>
        <taxon>Pseudomonadati</taxon>
        <taxon>Pseudomonadota</taxon>
        <taxon>Gammaproteobacteria</taxon>
        <taxon>Oceanospirillales</taxon>
        <taxon>Saccharospirillaceae</taxon>
        <taxon>Reinekea</taxon>
    </lineage>
</organism>
<protein>
    <submittedName>
        <fullName evidence="2">DUF2489 domain-containing protein</fullName>
    </submittedName>
</protein>
<dbReference type="EMBL" id="JBHRYN010000012">
    <property type="protein sequence ID" value="MFC3702320.1"/>
    <property type="molecule type" value="Genomic_DNA"/>
</dbReference>
<feature type="domain" description="DUF2489" evidence="1">
    <location>
        <begin position="14"/>
        <end position="147"/>
    </location>
</feature>
<sequence length="152" mass="17540">MINWILISIALAVIALLSVVAIRMTLKVRAVEAERKRVLQERADKEQAQRKYLVESLNVISATFLKGELNASEAVIRCKVLLDGLVLNEQERAPYQIIETVYQLVKEFDTHAARKALPANQRMKQDLQREQIEHDYHDRLTPAFEQLKDAKF</sequence>
<gene>
    <name evidence="2" type="ORF">ACFOND_11775</name>
</gene>
<evidence type="ECO:0000313" key="2">
    <source>
        <dbReference type="EMBL" id="MFC3702320.1"/>
    </source>
</evidence>
<dbReference type="Proteomes" id="UP001595710">
    <property type="component" value="Unassembled WGS sequence"/>
</dbReference>
<dbReference type="Pfam" id="PF10675">
    <property type="entry name" value="DUF2489"/>
    <property type="match status" value="1"/>
</dbReference>
<name>A0ABV7WV47_9GAMM</name>